<dbReference type="RefSeq" id="WP_135766731.1">
    <property type="nucleotide sequence ID" value="NZ_RQET01000003.1"/>
</dbReference>
<accession>A0A4R9GJ36</accession>
<sequence length="294" mass="34141">MNLLSDVYLLRRLTSEEKEFLLALLKWKGISVSEWVKSSGFPSVSREILVWKSDSQPEDLSVVKDWSREPCLIGRFDPEEKNAFLRAGANRIYDLNLFPLEEIPFFRPQRPMHPEILFFTRDENLYYKYRSLLRAGGSNAYWCRDEFGLPNLLKETRPGLLVLDAESFSTRELVEKLKPLLGVPFFPLSFCLINFGRENVYTDLARGLKDLSKAFFSPEDLLLFLRDRLALSSEVETSGYQAIVWGGSPHNIREYEFIPIPRFPEGNAELIENRRIRRLFLWLGEGAQRGDSSF</sequence>
<proteinExistence type="predicted"/>
<keyword evidence="2" id="KW-1185">Reference proteome</keyword>
<dbReference type="Proteomes" id="UP000298458">
    <property type="component" value="Unassembled WGS sequence"/>
</dbReference>
<gene>
    <name evidence="1" type="ORF">EHO60_03155</name>
</gene>
<comment type="caution">
    <text evidence="1">The sequence shown here is derived from an EMBL/GenBank/DDBJ whole genome shotgun (WGS) entry which is preliminary data.</text>
</comment>
<reference evidence="1" key="1">
    <citation type="journal article" date="2019" name="PLoS Negl. Trop. Dis.">
        <title>Revisiting the worldwide diversity of Leptospira species in the environment.</title>
        <authorList>
            <person name="Vincent A.T."/>
            <person name="Schiettekatte O."/>
            <person name="Bourhy P."/>
            <person name="Veyrier F.J."/>
            <person name="Picardeau M."/>
        </authorList>
    </citation>
    <scope>NUCLEOTIDE SEQUENCE [LARGE SCALE GENOMIC DNA]</scope>
    <source>
        <strain evidence="1">SSW15</strain>
    </source>
</reference>
<dbReference type="AlphaFoldDB" id="A0A4R9GJ36"/>
<name>A0A4R9GJ36_9LEPT</name>
<evidence type="ECO:0000313" key="2">
    <source>
        <dbReference type="Proteomes" id="UP000298458"/>
    </source>
</evidence>
<dbReference type="EMBL" id="RQET01000003">
    <property type="protein sequence ID" value="TGK12886.1"/>
    <property type="molecule type" value="Genomic_DNA"/>
</dbReference>
<dbReference type="OrthoDB" id="323480at2"/>
<protein>
    <submittedName>
        <fullName evidence="1">Uncharacterized protein</fullName>
    </submittedName>
</protein>
<evidence type="ECO:0000313" key="1">
    <source>
        <dbReference type="EMBL" id="TGK12886.1"/>
    </source>
</evidence>
<organism evidence="1 2">
    <name type="scientific">Leptospira fletcheri</name>
    <dbReference type="NCBI Taxonomy" id="2484981"/>
    <lineage>
        <taxon>Bacteria</taxon>
        <taxon>Pseudomonadati</taxon>
        <taxon>Spirochaetota</taxon>
        <taxon>Spirochaetia</taxon>
        <taxon>Leptospirales</taxon>
        <taxon>Leptospiraceae</taxon>
        <taxon>Leptospira</taxon>
    </lineage>
</organism>